<dbReference type="PANTHER" id="PTHR33992:SF1">
    <property type="entry name" value="RIBONUCLEASE P PROTEIN COMPONENT"/>
    <property type="match status" value="1"/>
</dbReference>
<keyword evidence="2 7" id="KW-0819">tRNA processing</keyword>
<evidence type="ECO:0000256" key="7">
    <source>
        <dbReference type="HAMAP-Rule" id="MF_00227"/>
    </source>
</evidence>
<dbReference type="HAMAP" id="MF_00227">
    <property type="entry name" value="RNase_P"/>
    <property type="match status" value="1"/>
</dbReference>
<sequence length="115" mass="13685">MAYRFGKAYRLLTTEEFSSVFALRKQRSRSFLAVLQSEHNALGHARLGLVVGKKAAKRANKRNYMKRVIREWFRLHQHELPAKDFVVRVRVLFEREQYHEVCQQLAELMLPRPCK</sequence>
<evidence type="ECO:0000256" key="1">
    <source>
        <dbReference type="ARBA" id="ARBA00002663"/>
    </source>
</evidence>
<dbReference type="Proteomes" id="UP000614058">
    <property type="component" value="Unassembled WGS sequence"/>
</dbReference>
<accession>A0ABS1BSQ2</accession>
<dbReference type="PANTHER" id="PTHR33992">
    <property type="entry name" value="RIBONUCLEASE P PROTEIN COMPONENT"/>
    <property type="match status" value="1"/>
</dbReference>
<dbReference type="Gene3D" id="3.30.230.10">
    <property type="match status" value="1"/>
</dbReference>
<keyword evidence="10" id="KW-1185">Reference proteome</keyword>
<reference evidence="9 10" key="1">
    <citation type="journal article" date="2021" name="Pathogens">
        <title>Isolation and Characterization of Kingella bonacorsii sp. nov., A Novel Kingella Species Detected in a Stable Periodontitis Subject.</title>
        <authorList>
            <person name="Antezack A."/>
            <person name="Boxberger M."/>
            <person name="Rolland C."/>
            <person name="Monnet-Corti V."/>
            <person name="La Scola B."/>
        </authorList>
    </citation>
    <scope>NUCLEOTIDE SEQUENCE [LARGE SCALE GENOMIC DNA]</scope>
    <source>
        <strain evidence="9 10">Marseille-Q4569</strain>
    </source>
</reference>
<dbReference type="InterPro" id="IPR000100">
    <property type="entry name" value="RNase_P"/>
</dbReference>
<evidence type="ECO:0000256" key="8">
    <source>
        <dbReference type="NCBIfam" id="TIGR00188"/>
    </source>
</evidence>
<dbReference type="SUPFAM" id="SSF54211">
    <property type="entry name" value="Ribosomal protein S5 domain 2-like"/>
    <property type="match status" value="1"/>
</dbReference>
<evidence type="ECO:0000313" key="9">
    <source>
        <dbReference type="EMBL" id="MBK0396279.1"/>
    </source>
</evidence>
<dbReference type="PROSITE" id="PS00648">
    <property type="entry name" value="RIBONUCLEASE_P"/>
    <property type="match status" value="1"/>
</dbReference>
<organism evidence="9 10">
    <name type="scientific">Kingella bonacorsii</name>
    <dbReference type="NCBI Taxonomy" id="2796361"/>
    <lineage>
        <taxon>Bacteria</taxon>
        <taxon>Pseudomonadati</taxon>
        <taxon>Pseudomonadota</taxon>
        <taxon>Betaproteobacteria</taxon>
        <taxon>Neisseriales</taxon>
        <taxon>Neisseriaceae</taxon>
        <taxon>Kingella</taxon>
    </lineage>
</organism>
<protein>
    <recommendedName>
        <fullName evidence="7 8">Ribonuclease P protein component</fullName>
        <shortName evidence="7">RNase P protein</shortName>
        <shortName evidence="7">RNaseP protein</shortName>
        <ecNumber evidence="7 8">3.1.26.5</ecNumber>
    </recommendedName>
    <alternativeName>
        <fullName evidence="7">Protein C5</fullName>
    </alternativeName>
</protein>
<keyword evidence="5 7" id="KW-0378">Hydrolase</keyword>
<comment type="similarity">
    <text evidence="7">Belongs to the RnpA family.</text>
</comment>
<dbReference type="Pfam" id="PF00825">
    <property type="entry name" value="Ribonuclease_P"/>
    <property type="match status" value="1"/>
</dbReference>
<keyword evidence="4 7" id="KW-0255">Endonuclease</keyword>
<comment type="catalytic activity">
    <reaction evidence="7">
        <text>Endonucleolytic cleavage of RNA, removing 5'-extranucleotides from tRNA precursor.</text>
        <dbReference type="EC" id="3.1.26.5"/>
    </reaction>
</comment>
<dbReference type="RefSeq" id="WP_200522417.1">
    <property type="nucleotide sequence ID" value="NZ_JAEHNZ010000002.1"/>
</dbReference>
<evidence type="ECO:0000256" key="3">
    <source>
        <dbReference type="ARBA" id="ARBA00022722"/>
    </source>
</evidence>
<dbReference type="InterPro" id="IPR014721">
    <property type="entry name" value="Ribsml_uS5_D2-typ_fold_subgr"/>
</dbReference>
<gene>
    <name evidence="7" type="primary">rnpA</name>
    <name evidence="9" type="ORF">JDW22_06725</name>
</gene>
<evidence type="ECO:0000256" key="4">
    <source>
        <dbReference type="ARBA" id="ARBA00022759"/>
    </source>
</evidence>
<comment type="function">
    <text evidence="1 7">RNaseP catalyzes the removal of the 5'-leader sequence from pre-tRNA to produce the mature 5'-terminus. It can also cleave other RNA substrates such as 4.5S RNA. The protein component plays an auxiliary but essential role in vivo by binding to the 5'-leader sequence and broadening the substrate specificity of the ribozyme.</text>
</comment>
<comment type="caution">
    <text evidence="9">The sequence shown here is derived from an EMBL/GenBank/DDBJ whole genome shotgun (WGS) entry which is preliminary data.</text>
</comment>
<evidence type="ECO:0000256" key="2">
    <source>
        <dbReference type="ARBA" id="ARBA00022694"/>
    </source>
</evidence>
<keyword evidence="6 7" id="KW-0694">RNA-binding</keyword>
<proteinExistence type="inferred from homology"/>
<name>A0ABS1BSQ2_9NEIS</name>
<dbReference type="NCBIfam" id="TIGR00188">
    <property type="entry name" value="rnpA"/>
    <property type="match status" value="1"/>
</dbReference>
<evidence type="ECO:0000256" key="5">
    <source>
        <dbReference type="ARBA" id="ARBA00022801"/>
    </source>
</evidence>
<evidence type="ECO:0000256" key="6">
    <source>
        <dbReference type="ARBA" id="ARBA00022884"/>
    </source>
</evidence>
<dbReference type="InterPro" id="IPR020568">
    <property type="entry name" value="Ribosomal_Su5_D2-typ_SF"/>
</dbReference>
<comment type="subunit">
    <text evidence="7">Consists of a catalytic RNA component (M1 or rnpB) and a protein subunit.</text>
</comment>
<dbReference type="EC" id="3.1.26.5" evidence="7 8"/>
<dbReference type="InterPro" id="IPR020539">
    <property type="entry name" value="RNase_P_CS"/>
</dbReference>
<evidence type="ECO:0000313" key="10">
    <source>
        <dbReference type="Proteomes" id="UP000614058"/>
    </source>
</evidence>
<keyword evidence="3 7" id="KW-0540">Nuclease</keyword>
<dbReference type="EMBL" id="JAEHNZ010000002">
    <property type="protein sequence ID" value="MBK0396279.1"/>
    <property type="molecule type" value="Genomic_DNA"/>
</dbReference>
<dbReference type="GO" id="GO:0004526">
    <property type="term" value="F:ribonuclease P activity"/>
    <property type="evidence" value="ECO:0007669"/>
    <property type="project" value="UniProtKB-EC"/>
</dbReference>